<keyword evidence="1" id="KW-0472">Membrane</keyword>
<gene>
    <name evidence="2" type="ORF">MACH21_29760</name>
</gene>
<reference evidence="2 3" key="1">
    <citation type="submission" date="2023-01" db="EMBL/GenBank/DDBJ databases">
        <title>Complete genome sequence of Roseicyclus marinus strain Dej080120_10.</title>
        <authorList>
            <person name="Ueki S."/>
            <person name="Maruyama F."/>
        </authorList>
    </citation>
    <scope>NUCLEOTIDE SEQUENCE [LARGE SCALE GENOMIC DNA]</scope>
    <source>
        <strain evidence="2 3">Dej080120_10</strain>
    </source>
</reference>
<keyword evidence="1" id="KW-1133">Transmembrane helix</keyword>
<feature type="transmembrane region" description="Helical" evidence="1">
    <location>
        <begin position="215"/>
        <end position="234"/>
    </location>
</feature>
<accession>A0AA48HJM1</accession>
<keyword evidence="3" id="KW-1185">Reference proteome</keyword>
<sequence length="294" mass="31563">MAGKSPAAFEVVAVLSRVLGALLRALLVVVVIATPSLLVPGTTEEAAQVVMLIALALGGFVLAEYGATYPALVEFRDAPPYNRVRILSLFVMLIALSLVARGPVGGGDTSLLIVLQALGLWLGQLLDFGWSPLRVVLSHLPPEAGGVSARQVIAMAGLAFVTMLCGLAVFAVLVRWHHWPSRSHPFNVWINLPTFDPTMGGDVVPRLIRDARVNFFLALVATFILPVAGLKIAGHFDPLILTSPRVMVWGIALWMFLPLSMAMRGLAMVRVAQMIRSRRARLVAEVVADAPQAV</sequence>
<evidence type="ECO:0000313" key="3">
    <source>
        <dbReference type="Proteomes" id="UP001337723"/>
    </source>
</evidence>
<keyword evidence="1" id="KW-0812">Transmembrane</keyword>
<dbReference type="AlphaFoldDB" id="A0AA48HJM1"/>
<name>A0AA48HJM1_9RHOB</name>
<proteinExistence type="predicted"/>
<feature type="transmembrane region" description="Helical" evidence="1">
    <location>
        <begin position="246"/>
        <end position="269"/>
    </location>
</feature>
<evidence type="ECO:0000256" key="1">
    <source>
        <dbReference type="SAM" id="Phobius"/>
    </source>
</evidence>
<dbReference type="KEGG" id="rmai:MACH21_29760"/>
<feature type="transmembrane region" description="Helical" evidence="1">
    <location>
        <begin position="153"/>
        <end position="174"/>
    </location>
</feature>
<organism evidence="2 3">
    <name type="scientific">Roseicyclus marinus</name>
    <dbReference type="NCBI Taxonomy" id="2161673"/>
    <lineage>
        <taxon>Bacteria</taxon>
        <taxon>Pseudomonadati</taxon>
        <taxon>Pseudomonadota</taxon>
        <taxon>Alphaproteobacteria</taxon>
        <taxon>Rhodobacterales</taxon>
        <taxon>Roseobacteraceae</taxon>
        <taxon>Roseicyclus</taxon>
    </lineage>
</organism>
<feature type="transmembrane region" description="Helical" evidence="1">
    <location>
        <begin position="111"/>
        <end position="133"/>
    </location>
</feature>
<dbReference type="EMBL" id="AP027266">
    <property type="protein sequence ID" value="BDW86799.1"/>
    <property type="molecule type" value="Genomic_DNA"/>
</dbReference>
<feature type="transmembrane region" description="Helical" evidence="1">
    <location>
        <begin position="46"/>
        <end position="66"/>
    </location>
</feature>
<evidence type="ECO:0000313" key="2">
    <source>
        <dbReference type="EMBL" id="BDW86799.1"/>
    </source>
</evidence>
<protein>
    <submittedName>
        <fullName evidence="2">Membrane protein</fullName>
    </submittedName>
</protein>
<feature type="transmembrane region" description="Helical" evidence="1">
    <location>
        <begin position="18"/>
        <end position="39"/>
    </location>
</feature>
<feature type="transmembrane region" description="Helical" evidence="1">
    <location>
        <begin position="86"/>
        <end position="104"/>
    </location>
</feature>
<dbReference type="Proteomes" id="UP001337723">
    <property type="component" value="Chromosome"/>
</dbReference>